<comment type="similarity">
    <text evidence="2 7">Belongs to the SNAP family.</text>
</comment>
<dbReference type="GO" id="GO:0031201">
    <property type="term" value="C:SNARE complex"/>
    <property type="evidence" value="ECO:0007669"/>
    <property type="project" value="TreeGrafter"/>
</dbReference>
<accession>A0A6G1HEI0</accession>
<dbReference type="FunFam" id="1.25.40.10:FF:000049">
    <property type="entry name" value="Alpha-soluble NSF attachment protein-like"/>
    <property type="match status" value="1"/>
</dbReference>
<dbReference type="GO" id="GO:0019905">
    <property type="term" value="F:syntaxin binding"/>
    <property type="evidence" value="ECO:0007669"/>
    <property type="project" value="TreeGrafter"/>
</dbReference>
<dbReference type="GO" id="GO:0005774">
    <property type="term" value="C:vacuolar membrane"/>
    <property type="evidence" value="ECO:0007669"/>
    <property type="project" value="TreeGrafter"/>
</dbReference>
<keyword evidence="9" id="KW-1185">Reference proteome</keyword>
<keyword evidence="5 7" id="KW-0653">Protein transport</keyword>
<dbReference type="GO" id="GO:0005483">
    <property type="term" value="F:soluble NSF attachment protein activity"/>
    <property type="evidence" value="ECO:0007669"/>
    <property type="project" value="UniProtKB-ARBA"/>
</dbReference>
<evidence type="ECO:0000256" key="2">
    <source>
        <dbReference type="ARBA" id="ARBA00010050"/>
    </source>
</evidence>
<dbReference type="InterPro" id="IPR011990">
    <property type="entry name" value="TPR-like_helical_dom_sf"/>
</dbReference>
<keyword evidence="4 7" id="KW-0931">ER-Golgi transport</keyword>
<dbReference type="AlphaFoldDB" id="A0A6G1HEI0"/>
<evidence type="ECO:0000313" key="9">
    <source>
        <dbReference type="Proteomes" id="UP000800041"/>
    </source>
</evidence>
<evidence type="ECO:0000313" key="8">
    <source>
        <dbReference type="EMBL" id="KAF1991430.1"/>
    </source>
</evidence>
<keyword evidence="6 7" id="KW-0472">Membrane</keyword>
<sequence>MSDGNALLAKADKTLSGAKGGFSFFGNREQKLEDAADLYTQAANAFRIDKNGEQAARCFEKAASIQSDSLSQPIDAATSLTEASKAYRKVSPPDAVRTLEKAVGIFTRQGNFRRAATYQQTVGEIYEQDLGDFNKAIDAYSTAAGWYDEDNAQALANKWYLKAAELSAVNASDYYKAIELFEKVAKQAVQNNLTRYSVKNYLLQAGLCHLATNDIVGAKRAIESYTELDPSFGRERERQLLADLTEAVELNNAETFQDKTYQFDRMSPLDSWKTSMLLR</sequence>
<dbReference type="GO" id="GO:0035494">
    <property type="term" value="P:SNARE complex disassembly"/>
    <property type="evidence" value="ECO:0007669"/>
    <property type="project" value="TreeGrafter"/>
</dbReference>
<proteinExistence type="inferred from homology"/>
<gene>
    <name evidence="8" type="ORF">K402DRAFT_125309</name>
</gene>
<dbReference type="GO" id="GO:0006886">
    <property type="term" value="P:intracellular protein transport"/>
    <property type="evidence" value="ECO:0007669"/>
    <property type="project" value="UniProtKB-UniRule"/>
</dbReference>
<evidence type="ECO:0000256" key="7">
    <source>
        <dbReference type="RuleBase" id="RU367013"/>
    </source>
</evidence>
<evidence type="ECO:0000256" key="3">
    <source>
        <dbReference type="ARBA" id="ARBA00022448"/>
    </source>
</evidence>
<dbReference type="InterPro" id="IPR000744">
    <property type="entry name" value="NSF_attach"/>
</dbReference>
<protein>
    <submittedName>
        <fullName evidence="8">TPR-like protein</fullName>
    </submittedName>
</protein>
<dbReference type="Proteomes" id="UP000800041">
    <property type="component" value="Unassembled WGS sequence"/>
</dbReference>
<evidence type="ECO:0000256" key="6">
    <source>
        <dbReference type="ARBA" id="ARBA00023136"/>
    </source>
</evidence>
<dbReference type="CDD" id="cd15832">
    <property type="entry name" value="SNAP"/>
    <property type="match status" value="1"/>
</dbReference>
<comment type="function">
    <text evidence="7">Required for vesicular transport between the endoplasmic reticulum and the Golgi apparatus.</text>
</comment>
<dbReference type="EMBL" id="ML977139">
    <property type="protein sequence ID" value="KAF1991430.1"/>
    <property type="molecule type" value="Genomic_DNA"/>
</dbReference>
<reference evidence="8" key="1">
    <citation type="journal article" date="2020" name="Stud. Mycol.">
        <title>101 Dothideomycetes genomes: a test case for predicting lifestyles and emergence of pathogens.</title>
        <authorList>
            <person name="Haridas S."/>
            <person name="Albert R."/>
            <person name="Binder M."/>
            <person name="Bloem J."/>
            <person name="Labutti K."/>
            <person name="Salamov A."/>
            <person name="Andreopoulos B."/>
            <person name="Baker S."/>
            <person name="Barry K."/>
            <person name="Bills G."/>
            <person name="Bluhm B."/>
            <person name="Cannon C."/>
            <person name="Castanera R."/>
            <person name="Culley D."/>
            <person name="Daum C."/>
            <person name="Ezra D."/>
            <person name="Gonzalez J."/>
            <person name="Henrissat B."/>
            <person name="Kuo A."/>
            <person name="Liang C."/>
            <person name="Lipzen A."/>
            <person name="Lutzoni F."/>
            <person name="Magnuson J."/>
            <person name="Mondo S."/>
            <person name="Nolan M."/>
            <person name="Ohm R."/>
            <person name="Pangilinan J."/>
            <person name="Park H.-J."/>
            <person name="Ramirez L."/>
            <person name="Alfaro M."/>
            <person name="Sun H."/>
            <person name="Tritt A."/>
            <person name="Yoshinaga Y."/>
            <person name="Zwiers L.-H."/>
            <person name="Turgeon B."/>
            <person name="Goodwin S."/>
            <person name="Spatafora J."/>
            <person name="Crous P."/>
            <person name="Grigoriev I."/>
        </authorList>
    </citation>
    <scope>NUCLEOTIDE SEQUENCE</scope>
    <source>
        <strain evidence="8">CBS 113979</strain>
    </source>
</reference>
<keyword evidence="3 7" id="KW-0813">Transport</keyword>
<name>A0A6G1HEI0_9PEZI</name>
<dbReference type="OrthoDB" id="9984275at2759"/>
<evidence type="ECO:0000256" key="5">
    <source>
        <dbReference type="ARBA" id="ARBA00022927"/>
    </source>
</evidence>
<evidence type="ECO:0000256" key="1">
    <source>
        <dbReference type="ARBA" id="ARBA00004170"/>
    </source>
</evidence>
<organism evidence="8 9">
    <name type="scientific">Aulographum hederae CBS 113979</name>
    <dbReference type="NCBI Taxonomy" id="1176131"/>
    <lineage>
        <taxon>Eukaryota</taxon>
        <taxon>Fungi</taxon>
        <taxon>Dikarya</taxon>
        <taxon>Ascomycota</taxon>
        <taxon>Pezizomycotina</taxon>
        <taxon>Dothideomycetes</taxon>
        <taxon>Pleosporomycetidae</taxon>
        <taxon>Aulographales</taxon>
        <taxon>Aulographaceae</taxon>
    </lineage>
</organism>
<dbReference type="Pfam" id="PF14938">
    <property type="entry name" value="SNAP"/>
    <property type="match status" value="1"/>
</dbReference>
<dbReference type="PANTHER" id="PTHR13768:SF8">
    <property type="entry name" value="ALPHA-SOLUBLE NSF ATTACHMENT PROTEIN"/>
    <property type="match status" value="1"/>
</dbReference>
<evidence type="ECO:0000256" key="4">
    <source>
        <dbReference type="ARBA" id="ARBA00022892"/>
    </source>
</evidence>
<dbReference type="PRINTS" id="PR00448">
    <property type="entry name" value="NSFATTACHMNT"/>
</dbReference>
<dbReference type="Gene3D" id="1.25.40.10">
    <property type="entry name" value="Tetratricopeptide repeat domain"/>
    <property type="match status" value="1"/>
</dbReference>
<dbReference type="PANTHER" id="PTHR13768">
    <property type="entry name" value="SOLUBLE NSF ATTACHMENT PROTEIN SNAP"/>
    <property type="match status" value="1"/>
</dbReference>
<dbReference type="SUPFAM" id="SSF48452">
    <property type="entry name" value="TPR-like"/>
    <property type="match status" value="1"/>
</dbReference>
<comment type="subcellular location">
    <subcellularLocation>
        <location evidence="1 7">Membrane</location>
        <topology evidence="1 7">Peripheral membrane protein</topology>
    </subcellularLocation>
</comment>